<keyword evidence="2" id="KW-1185">Reference proteome</keyword>
<dbReference type="EMBL" id="JAOPGA020001200">
    <property type="protein sequence ID" value="KAL0486065.1"/>
    <property type="molecule type" value="Genomic_DNA"/>
</dbReference>
<reference evidence="1 2" key="1">
    <citation type="submission" date="2024-03" db="EMBL/GenBank/DDBJ databases">
        <title>The Acrasis kona genome and developmental transcriptomes reveal deep origins of eukaryotic multicellular pathways.</title>
        <authorList>
            <person name="Sheikh S."/>
            <person name="Fu C.-J."/>
            <person name="Brown M.W."/>
            <person name="Baldauf S.L."/>
        </authorList>
    </citation>
    <scope>NUCLEOTIDE SEQUENCE [LARGE SCALE GENOMIC DNA]</scope>
    <source>
        <strain evidence="1 2">ATCC MYA-3509</strain>
    </source>
</reference>
<evidence type="ECO:0000313" key="1">
    <source>
        <dbReference type="EMBL" id="KAL0486065.1"/>
    </source>
</evidence>
<organism evidence="1 2">
    <name type="scientific">Acrasis kona</name>
    <dbReference type="NCBI Taxonomy" id="1008807"/>
    <lineage>
        <taxon>Eukaryota</taxon>
        <taxon>Discoba</taxon>
        <taxon>Heterolobosea</taxon>
        <taxon>Tetramitia</taxon>
        <taxon>Eutetramitia</taxon>
        <taxon>Acrasidae</taxon>
        <taxon>Acrasis</taxon>
    </lineage>
</organism>
<sequence length="104" mass="12087">MRPTISMIFNARKFSSVTICRMPFHREQTYEFGPTKSKFTQDAEKLVAERKLAKAKSDTNKEKVATSKWDNHESKDTFEVKTETNRSIAFNAEKRPSNAKHRSM</sequence>
<accession>A0AAW2Z9C3</accession>
<comment type="caution">
    <text evidence="1">The sequence shown here is derived from an EMBL/GenBank/DDBJ whole genome shotgun (WGS) entry which is preliminary data.</text>
</comment>
<gene>
    <name evidence="1" type="ORF">AKO1_001730</name>
</gene>
<evidence type="ECO:0000313" key="2">
    <source>
        <dbReference type="Proteomes" id="UP001431209"/>
    </source>
</evidence>
<proteinExistence type="predicted"/>
<dbReference type="AlphaFoldDB" id="A0AAW2Z9C3"/>
<dbReference type="Proteomes" id="UP001431209">
    <property type="component" value="Unassembled WGS sequence"/>
</dbReference>
<name>A0AAW2Z9C3_9EUKA</name>
<protein>
    <submittedName>
        <fullName evidence="1">Uncharacterized protein</fullName>
    </submittedName>
</protein>